<name>A0A8S4QEJ0_9NEOP</name>
<keyword evidence="3" id="KW-1185">Reference proteome</keyword>
<comment type="caution">
    <text evidence="2">The sequence shown here is derived from an EMBL/GenBank/DDBJ whole genome shotgun (WGS) entry which is preliminary data.</text>
</comment>
<feature type="compositionally biased region" description="Polar residues" evidence="1">
    <location>
        <begin position="14"/>
        <end position="23"/>
    </location>
</feature>
<feature type="region of interest" description="Disordered" evidence="1">
    <location>
        <begin position="14"/>
        <end position="69"/>
    </location>
</feature>
<evidence type="ECO:0000313" key="3">
    <source>
        <dbReference type="Proteomes" id="UP000838756"/>
    </source>
</evidence>
<evidence type="ECO:0000256" key="1">
    <source>
        <dbReference type="SAM" id="MobiDB-lite"/>
    </source>
</evidence>
<feature type="compositionally biased region" description="Basic and acidic residues" evidence="1">
    <location>
        <begin position="45"/>
        <end position="59"/>
    </location>
</feature>
<evidence type="ECO:0000313" key="2">
    <source>
        <dbReference type="EMBL" id="CAH2209153.1"/>
    </source>
</evidence>
<feature type="non-terminal residue" evidence="2">
    <location>
        <position position="1"/>
    </location>
</feature>
<organism evidence="2 3">
    <name type="scientific">Pararge aegeria aegeria</name>
    <dbReference type="NCBI Taxonomy" id="348720"/>
    <lineage>
        <taxon>Eukaryota</taxon>
        <taxon>Metazoa</taxon>
        <taxon>Ecdysozoa</taxon>
        <taxon>Arthropoda</taxon>
        <taxon>Hexapoda</taxon>
        <taxon>Insecta</taxon>
        <taxon>Pterygota</taxon>
        <taxon>Neoptera</taxon>
        <taxon>Endopterygota</taxon>
        <taxon>Lepidoptera</taxon>
        <taxon>Glossata</taxon>
        <taxon>Ditrysia</taxon>
        <taxon>Papilionoidea</taxon>
        <taxon>Nymphalidae</taxon>
        <taxon>Satyrinae</taxon>
        <taxon>Satyrini</taxon>
        <taxon>Parargina</taxon>
        <taxon>Pararge</taxon>
    </lineage>
</organism>
<proteinExistence type="predicted"/>
<dbReference type="Proteomes" id="UP000838756">
    <property type="component" value="Unassembled WGS sequence"/>
</dbReference>
<dbReference type="EMBL" id="CAKXAJ010005497">
    <property type="protein sequence ID" value="CAH2209153.1"/>
    <property type="molecule type" value="Genomic_DNA"/>
</dbReference>
<gene>
    <name evidence="2" type="primary">jg2119</name>
    <name evidence="2" type="ORF">PAEG_LOCUS1555</name>
</gene>
<accession>A0A8S4QEJ0</accession>
<reference evidence="2" key="1">
    <citation type="submission" date="2022-03" db="EMBL/GenBank/DDBJ databases">
        <authorList>
            <person name="Lindestad O."/>
        </authorList>
    </citation>
    <scope>NUCLEOTIDE SEQUENCE</scope>
</reference>
<sequence>MSLSQQVLAVQPSRFNMGSYQQNGTPHYPPPSGHYPSTSTWGYELFDRNPEIPETEGRPAVHSLYDYEN</sequence>
<dbReference type="AlphaFoldDB" id="A0A8S4QEJ0"/>
<protein>
    <submittedName>
        <fullName evidence="2">Jg2119 protein</fullName>
    </submittedName>
</protein>